<dbReference type="AlphaFoldDB" id="A0A0S4LBJ7"/>
<proteinExistence type="predicted"/>
<accession>A0A0S4LBJ7</accession>
<dbReference type="EMBL" id="CZPZ01000012">
    <property type="protein sequence ID" value="CUS35180.1"/>
    <property type="molecule type" value="Genomic_DNA"/>
</dbReference>
<gene>
    <name evidence="1" type="ORF">COMA2_20128</name>
</gene>
<keyword evidence="2" id="KW-1185">Reference proteome</keyword>
<reference evidence="2" key="1">
    <citation type="submission" date="2015-10" db="EMBL/GenBank/DDBJ databases">
        <authorList>
            <person name="Luecker S."/>
            <person name="Luecker S."/>
        </authorList>
    </citation>
    <scope>NUCLEOTIDE SEQUENCE [LARGE SCALE GENOMIC DNA]</scope>
</reference>
<sequence>MDPFRTSDSPQPSLLSSPIEPTRYVQVHTMQSDHAVLDRDLLRFAPTDLMHRLHCMLWLFFPFQV</sequence>
<name>A0A0S4LBJ7_9BACT</name>
<organism evidence="1 2">
    <name type="scientific">Candidatus Nitrospira nitrificans</name>
    <dbReference type="NCBI Taxonomy" id="1742973"/>
    <lineage>
        <taxon>Bacteria</taxon>
        <taxon>Pseudomonadati</taxon>
        <taxon>Nitrospirota</taxon>
        <taxon>Nitrospiria</taxon>
        <taxon>Nitrospirales</taxon>
        <taxon>Nitrospiraceae</taxon>
        <taxon>Nitrospira</taxon>
    </lineage>
</organism>
<dbReference type="STRING" id="1742973.COMA2_20128"/>
<evidence type="ECO:0000313" key="2">
    <source>
        <dbReference type="Proteomes" id="UP000198736"/>
    </source>
</evidence>
<evidence type="ECO:0000313" key="1">
    <source>
        <dbReference type="EMBL" id="CUS35180.1"/>
    </source>
</evidence>
<dbReference type="Proteomes" id="UP000198736">
    <property type="component" value="Unassembled WGS sequence"/>
</dbReference>
<protein>
    <submittedName>
        <fullName evidence="1">Uncharacterized protein</fullName>
    </submittedName>
</protein>